<keyword evidence="3" id="KW-1185">Reference proteome</keyword>
<dbReference type="AlphaFoldDB" id="A0A7X2XH42"/>
<dbReference type="InterPro" id="IPR038713">
    <property type="entry name" value="Terminase_Gp1_N_sf"/>
</dbReference>
<dbReference type="EMBL" id="WNBM01000010">
    <property type="protein sequence ID" value="MTT76661.1"/>
    <property type="molecule type" value="Genomic_DNA"/>
</dbReference>
<protein>
    <recommendedName>
        <fullName evidence="5">Terminase small subunit</fullName>
    </recommendedName>
</protein>
<dbReference type="Proteomes" id="UP000443070">
    <property type="component" value="Unassembled WGS sequence"/>
</dbReference>
<dbReference type="Pfam" id="PF03592">
    <property type="entry name" value="Terminase_2"/>
    <property type="match status" value="1"/>
</dbReference>
<dbReference type="Gene3D" id="1.10.10.1400">
    <property type="entry name" value="Terminase, small subunit, N-terminal DNA-binding domain, HTH motif"/>
    <property type="match status" value="1"/>
</dbReference>
<evidence type="ECO:0008006" key="5">
    <source>
        <dbReference type="Google" id="ProtNLM"/>
    </source>
</evidence>
<evidence type="ECO:0000313" key="2">
    <source>
        <dbReference type="EMBL" id="MTU04792.1"/>
    </source>
</evidence>
<comment type="caution">
    <text evidence="1">The sequence shown here is derived from an EMBL/GenBank/DDBJ whole genome shotgun (WGS) entry which is preliminary data.</text>
</comment>
<gene>
    <name evidence="1" type="ORF">GMD11_10360</name>
    <name evidence="2" type="ORF">GMD18_10350</name>
</gene>
<dbReference type="OrthoDB" id="7358785at2"/>
<name>A0A7X2XH42_9FIRM</name>
<dbReference type="RefSeq" id="WP_149877393.1">
    <property type="nucleotide sequence ID" value="NZ_WNBG01000011.1"/>
</dbReference>
<organism evidence="1 4">
    <name type="scientific">Phascolarctobacterium faecium</name>
    <dbReference type="NCBI Taxonomy" id="33025"/>
    <lineage>
        <taxon>Bacteria</taxon>
        <taxon>Bacillati</taxon>
        <taxon>Bacillota</taxon>
        <taxon>Negativicutes</taxon>
        <taxon>Acidaminococcales</taxon>
        <taxon>Acidaminococcaceae</taxon>
        <taxon>Phascolarctobacterium</taxon>
    </lineage>
</organism>
<dbReference type="Proteomes" id="UP000484547">
    <property type="component" value="Unassembled WGS sequence"/>
</dbReference>
<dbReference type="EMBL" id="WNBW01000011">
    <property type="protein sequence ID" value="MTU04792.1"/>
    <property type="molecule type" value="Genomic_DNA"/>
</dbReference>
<reference evidence="3 4" key="1">
    <citation type="journal article" date="2019" name="Nat. Med.">
        <title>A library of human gut bacterial isolates paired with longitudinal multiomics data enables mechanistic microbiome research.</title>
        <authorList>
            <person name="Poyet M."/>
            <person name="Groussin M."/>
            <person name="Gibbons S.M."/>
            <person name="Avila-Pacheco J."/>
            <person name="Jiang X."/>
            <person name="Kearney S.M."/>
            <person name="Perrotta A.R."/>
            <person name="Berdy B."/>
            <person name="Zhao S."/>
            <person name="Lieberman T.D."/>
            <person name="Swanson P.K."/>
            <person name="Smith M."/>
            <person name="Roesemann S."/>
            <person name="Alexander J.E."/>
            <person name="Rich S.A."/>
            <person name="Livny J."/>
            <person name="Vlamakis H."/>
            <person name="Clish C."/>
            <person name="Bullock K."/>
            <person name="Deik A."/>
            <person name="Scott J."/>
            <person name="Pierce K.A."/>
            <person name="Xavier R.J."/>
            <person name="Alm E.J."/>
        </authorList>
    </citation>
    <scope>NUCLEOTIDE SEQUENCE [LARGE SCALE GENOMIC DNA]</scope>
    <source>
        <strain evidence="1 4">BIOML-A13</strain>
        <strain evidence="2 3">BIOML-A3</strain>
    </source>
</reference>
<evidence type="ECO:0000313" key="1">
    <source>
        <dbReference type="EMBL" id="MTT76661.1"/>
    </source>
</evidence>
<proteinExistence type="predicted"/>
<evidence type="ECO:0000313" key="3">
    <source>
        <dbReference type="Proteomes" id="UP000443070"/>
    </source>
</evidence>
<evidence type="ECO:0000313" key="4">
    <source>
        <dbReference type="Proteomes" id="UP000484547"/>
    </source>
</evidence>
<accession>A0A7X2XH42</accession>
<sequence length="134" mass="15026">MAALKDPRQEKFCRLMAVGGKTQEQAAIDAGYSAKSARQAASRLLTKAHIVDRVAELQAVTEEKIADEQKDIIDELSKLRKFWLEVIDNKEERMNNRLKASELYGKSVAAFVEKREVSGKDGEPITFRWAGDDG</sequence>
<dbReference type="InterPro" id="IPR005335">
    <property type="entry name" value="Terminase_ssu"/>
</dbReference>
<dbReference type="GO" id="GO:0051276">
    <property type="term" value="P:chromosome organization"/>
    <property type="evidence" value="ECO:0007669"/>
    <property type="project" value="InterPro"/>
</dbReference>